<dbReference type="CDD" id="cd01005">
    <property type="entry name" value="PBP2_CysP"/>
    <property type="match status" value="1"/>
</dbReference>
<dbReference type="Pfam" id="PF13531">
    <property type="entry name" value="SBP_bac_11"/>
    <property type="match status" value="1"/>
</dbReference>
<evidence type="ECO:0000256" key="3">
    <source>
        <dbReference type="ARBA" id="ARBA00022448"/>
    </source>
</evidence>
<accession>A0A0H5DRB3</accession>
<dbReference type="SUPFAM" id="SSF53850">
    <property type="entry name" value="Periplasmic binding protein-like II"/>
    <property type="match status" value="1"/>
</dbReference>
<dbReference type="GO" id="GO:1902358">
    <property type="term" value="P:sulfate transmembrane transport"/>
    <property type="evidence" value="ECO:0007669"/>
    <property type="project" value="InterPro"/>
</dbReference>
<evidence type="ECO:0000256" key="2">
    <source>
        <dbReference type="ARBA" id="ARBA00006099"/>
    </source>
</evidence>
<evidence type="ECO:0000313" key="7">
    <source>
        <dbReference type="EMBL" id="CRX38718.1"/>
    </source>
</evidence>
<feature type="chain" id="PRO_5005218538" evidence="6">
    <location>
        <begin position="21"/>
        <end position="355"/>
    </location>
</feature>
<dbReference type="Gene3D" id="3.40.190.10">
    <property type="entry name" value="Periplasmic binding protein-like II"/>
    <property type="match status" value="2"/>
</dbReference>
<dbReference type="PROSITE" id="PS00757">
    <property type="entry name" value="PROK_SULFATE_BIND_2"/>
    <property type="match status" value="1"/>
</dbReference>
<feature type="signal peptide" evidence="6">
    <location>
        <begin position="1"/>
        <end position="20"/>
    </location>
</feature>
<dbReference type="InterPro" id="IPR034408">
    <property type="entry name" value="Sulphate/thiosulphate_BS"/>
</dbReference>
<dbReference type="GO" id="GO:1901681">
    <property type="term" value="F:sulfur compound binding"/>
    <property type="evidence" value="ECO:0007669"/>
    <property type="project" value="InterPro"/>
</dbReference>
<protein>
    <submittedName>
        <fullName evidence="7">Sulfate-binding protein</fullName>
    </submittedName>
</protein>
<dbReference type="InterPro" id="IPR005669">
    <property type="entry name" value="Thiosulph/SO4-bd"/>
</dbReference>
<evidence type="ECO:0000313" key="8">
    <source>
        <dbReference type="Proteomes" id="UP000220251"/>
    </source>
</evidence>
<dbReference type="OrthoDB" id="9802127at2"/>
<dbReference type="GO" id="GO:0140104">
    <property type="term" value="F:molecular carrier activity"/>
    <property type="evidence" value="ECO:0007669"/>
    <property type="project" value="InterPro"/>
</dbReference>
<keyword evidence="5" id="KW-0574">Periplasm</keyword>
<dbReference type="Proteomes" id="UP000220251">
    <property type="component" value="Unassembled WGS sequence"/>
</dbReference>
<dbReference type="EMBL" id="CWGJ01000019">
    <property type="protein sequence ID" value="CRX38718.1"/>
    <property type="molecule type" value="Genomic_DNA"/>
</dbReference>
<keyword evidence="3" id="KW-0813">Transport</keyword>
<reference evidence="8" key="1">
    <citation type="submission" date="2015-06" db="EMBL/GenBank/DDBJ databases">
        <authorList>
            <person name="Bertelli C."/>
        </authorList>
    </citation>
    <scope>NUCLEOTIDE SEQUENCE [LARGE SCALE GENOMIC DNA]</scope>
    <source>
        <strain evidence="8">CRIB-30</strain>
    </source>
</reference>
<comment type="subcellular location">
    <subcellularLocation>
        <location evidence="1">Periplasm</location>
    </subcellularLocation>
</comment>
<comment type="similarity">
    <text evidence="2">Belongs to the prokaryotic sulfate-binding protein family.</text>
</comment>
<evidence type="ECO:0000256" key="1">
    <source>
        <dbReference type="ARBA" id="ARBA00004418"/>
    </source>
</evidence>
<evidence type="ECO:0000256" key="5">
    <source>
        <dbReference type="ARBA" id="ARBA00022764"/>
    </source>
</evidence>
<dbReference type="AlphaFoldDB" id="A0A0H5DRB3"/>
<dbReference type="PANTHER" id="PTHR30368">
    <property type="entry name" value="SULFATE-BINDING PROTEIN"/>
    <property type="match status" value="1"/>
</dbReference>
<evidence type="ECO:0000256" key="6">
    <source>
        <dbReference type="SAM" id="SignalP"/>
    </source>
</evidence>
<dbReference type="NCBIfam" id="TIGR00971">
    <property type="entry name" value="3a0106s03"/>
    <property type="match status" value="1"/>
</dbReference>
<keyword evidence="4 6" id="KW-0732">Signal</keyword>
<sequence length="355" mass="40213">MLIRFVPTLFLLFLPLAASAAPPTLEQIRSEIASKKGTSSTKKSLEILNVSYDPTREFYEEYNKLFAAWWKERTAQELKVVQSHGGSAKQARSVISGLEADVVSLALAFDIDAIENMTGLVGKNWQTRLPHESSPYYSTIVFLVRKGNPQGIKDWGDLIKPGIAVVMPNPKTSGGARWTYMAAWAYAVKSNSGNTIRALDYMKDLFKNAPVLDTGARGATTTFIQRRMGDVLLTWENEAYLTMEKDGKQEFEIVYPSISIQADPPVAWLEKIVQEKKTEDAAEFYLKYLYSEKAQELIAKNHFRPIDKTVMDRFQERYPAIEMISIKDFGGWEKVQQMFFKDGGQFDDVHLSMSE</sequence>
<dbReference type="GO" id="GO:0042597">
    <property type="term" value="C:periplasmic space"/>
    <property type="evidence" value="ECO:0007669"/>
    <property type="project" value="UniProtKB-SubCell"/>
</dbReference>
<keyword evidence="8" id="KW-1185">Reference proteome</keyword>
<evidence type="ECO:0000256" key="4">
    <source>
        <dbReference type="ARBA" id="ARBA00022729"/>
    </source>
</evidence>
<organism evidence="7 8">
    <name type="scientific">Estrella lausannensis</name>
    <dbReference type="NCBI Taxonomy" id="483423"/>
    <lineage>
        <taxon>Bacteria</taxon>
        <taxon>Pseudomonadati</taxon>
        <taxon>Chlamydiota</taxon>
        <taxon>Chlamydiia</taxon>
        <taxon>Parachlamydiales</taxon>
        <taxon>Candidatus Criblamydiaceae</taxon>
        <taxon>Estrella</taxon>
    </lineage>
</organism>
<dbReference type="NCBIfam" id="NF008022">
    <property type="entry name" value="PRK10752.1"/>
    <property type="match status" value="1"/>
</dbReference>
<proteinExistence type="inferred from homology"/>
<dbReference type="PANTHER" id="PTHR30368:SF2">
    <property type="entry name" value="SULFATE-BINDING PROTEIN"/>
    <property type="match status" value="1"/>
</dbReference>
<dbReference type="RefSeq" id="WP_098038583.1">
    <property type="nucleotide sequence ID" value="NZ_CWGJ01000019.1"/>
</dbReference>
<name>A0A0H5DRB3_9BACT</name>
<dbReference type="NCBIfam" id="NF008106">
    <property type="entry name" value="PRK10852.1"/>
    <property type="match status" value="1"/>
</dbReference>
<gene>
    <name evidence="7" type="primary">sbp</name>
    <name evidence="7" type="ORF">ELAC_1382</name>
</gene>